<gene>
    <name evidence="1" type="ORF">FC695_28755</name>
</gene>
<feature type="non-terminal residue" evidence="1">
    <location>
        <position position="69"/>
    </location>
</feature>
<proteinExistence type="predicted"/>
<reference evidence="1 2" key="1">
    <citation type="journal article" date="2019" name="Environ. Microbiol.">
        <title>An active ?-lactamase is a part of an orchestrated cell wall stress resistance network of Bacillus subtilis and related rhizosphere species.</title>
        <authorList>
            <person name="Bucher T."/>
            <person name="Keren-Paz A."/>
            <person name="Hausser J."/>
            <person name="Olender T."/>
            <person name="Cytryn E."/>
            <person name="Kolodkin-Gal I."/>
        </authorList>
    </citation>
    <scope>NUCLEOTIDE SEQUENCE [LARGE SCALE GENOMIC DNA]</scope>
    <source>
        <strain evidence="1 2">I32</strain>
    </source>
</reference>
<sequence length="69" mass="7795">MISGMEIADNENSRSLNQKIDIAVEEAVEYLKSHITLEEYDSSTHRTLVVSGWNDNENTLRSIGHYLVG</sequence>
<dbReference type="EMBL" id="SZOH01002541">
    <property type="protein sequence ID" value="TKI94379.1"/>
    <property type="molecule type" value="Genomic_DNA"/>
</dbReference>
<organism evidence="1 2">
    <name type="scientific">Bacillus cereus</name>
    <dbReference type="NCBI Taxonomy" id="1396"/>
    <lineage>
        <taxon>Bacteria</taxon>
        <taxon>Bacillati</taxon>
        <taxon>Bacillota</taxon>
        <taxon>Bacilli</taxon>
        <taxon>Bacillales</taxon>
        <taxon>Bacillaceae</taxon>
        <taxon>Bacillus</taxon>
        <taxon>Bacillus cereus group</taxon>
    </lineage>
</organism>
<evidence type="ECO:0000313" key="1">
    <source>
        <dbReference type="EMBL" id="TKI94379.1"/>
    </source>
</evidence>
<dbReference type="AlphaFoldDB" id="A0A9X9F3G7"/>
<accession>A0A9X9F3G7</accession>
<evidence type="ECO:0000313" key="2">
    <source>
        <dbReference type="Proteomes" id="UP000308444"/>
    </source>
</evidence>
<protein>
    <submittedName>
        <fullName evidence="1">Uncharacterized protein</fullName>
    </submittedName>
</protein>
<comment type="caution">
    <text evidence="1">The sequence shown here is derived from an EMBL/GenBank/DDBJ whole genome shotgun (WGS) entry which is preliminary data.</text>
</comment>
<dbReference type="Proteomes" id="UP000308444">
    <property type="component" value="Unassembled WGS sequence"/>
</dbReference>
<name>A0A9X9F3G7_BACCE</name>